<keyword evidence="1" id="KW-0614">Plasmid</keyword>
<proteinExistence type="predicted"/>
<evidence type="ECO:0000313" key="1">
    <source>
        <dbReference type="EMBL" id="QRN75860.1"/>
    </source>
</evidence>
<dbReference type="AlphaFoldDB" id="A0A891ZVZ2"/>
<accession>A0A891ZVZ2</accession>
<sequence length="156" mass="17519">MSKAEEFIAQDFVYAGRRLLKSGKMGGEVFVVTGSALGERMLFDYRTLKGKAVGGIYRGASFSADQVRDLSKASYQGQWADDLARVDWRVRDEAAEAEQRTDKLEADAKRAHEIEELLLPLRKLYASYSQRNDYGGKEALEAAVLRALRRRPPKTA</sequence>
<name>A0A891ZVZ2_ECOLX</name>
<organism evidence="1">
    <name type="scientific">Escherichia coli</name>
    <dbReference type="NCBI Taxonomy" id="562"/>
    <lineage>
        <taxon>Bacteria</taxon>
        <taxon>Pseudomonadati</taxon>
        <taxon>Pseudomonadota</taxon>
        <taxon>Gammaproteobacteria</taxon>
        <taxon>Enterobacterales</taxon>
        <taxon>Enterobacteriaceae</taxon>
        <taxon>Escherichia</taxon>
    </lineage>
</organism>
<dbReference type="RefSeq" id="WP_015026460.1">
    <property type="nucleotide sequence ID" value="NZ_MW540821.1"/>
</dbReference>
<dbReference type="EMBL" id="MW495061">
    <property type="protein sequence ID" value="QRN75860.1"/>
    <property type="molecule type" value="Genomic_DNA"/>
</dbReference>
<reference evidence="1" key="1">
    <citation type="submission" date="2021-01" db="EMBL/GenBank/DDBJ databases">
        <authorList>
            <person name="Lopes R."/>
            <person name="Pedro J.P.R."/>
            <person name="Dos Santos L.D.R."/>
            <person name="Gallo I.F.L."/>
            <person name="Stehling E.G."/>
        </authorList>
    </citation>
    <scope>NUCLEOTIDE SEQUENCE</scope>
    <source>
        <strain evidence="1">S802</strain>
        <plasmid evidence="1">pS802-CTX-M</plasmid>
    </source>
</reference>
<protein>
    <submittedName>
        <fullName evidence="1">Uncharacterized protein</fullName>
    </submittedName>
</protein>
<geneLocation type="plasmid" evidence="1">
    <name>pS802-CTX-M</name>
</geneLocation>